<evidence type="ECO:0000256" key="1">
    <source>
        <dbReference type="SAM" id="MobiDB-lite"/>
    </source>
</evidence>
<comment type="caution">
    <text evidence="2">The sequence shown here is derived from an EMBL/GenBank/DDBJ whole genome shotgun (WGS) entry which is preliminary data.</text>
</comment>
<gene>
    <name evidence="2" type="ORF">F3087_40100</name>
</gene>
<reference evidence="2 3" key="1">
    <citation type="submission" date="2019-09" db="EMBL/GenBank/DDBJ databases">
        <authorList>
            <person name="Wang X."/>
        </authorList>
    </citation>
    <scope>NUCLEOTIDE SEQUENCE [LARGE SCALE GENOMIC DNA]</scope>
    <source>
        <strain evidence="2 3">CICC 11023</strain>
    </source>
</reference>
<organism evidence="2 3">
    <name type="scientific">Nocardia colli</name>
    <dbReference type="NCBI Taxonomy" id="2545717"/>
    <lineage>
        <taxon>Bacteria</taxon>
        <taxon>Bacillati</taxon>
        <taxon>Actinomycetota</taxon>
        <taxon>Actinomycetes</taxon>
        <taxon>Mycobacteriales</taxon>
        <taxon>Nocardiaceae</taxon>
        <taxon>Nocardia</taxon>
    </lineage>
</organism>
<evidence type="ECO:0000313" key="2">
    <source>
        <dbReference type="EMBL" id="KAA8881874.1"/>
    </source>
</evidence>
<dbReference type="Proteomes" id="UP000323876">
    <property type="component" value="Unassembled WGS sequence"/>
</dbReference>
<accession>A0A5N0E188</accession>
<feature type="compositionally biased region" description="Low complexity" evidence="1">
    <location>
        <begin position="74"/>
        <end position="88"/>
    </location>
</feature>
<sequence>MSTRISKKHRQTALAAFTITLTGFAVVVALISAGGSTEAGQSKPGPPLGHPPTSRTLSSATGSTERSISTHGAPTTTSSTSTPPSSTTDAVAVAVGVGDCVALDADAVEKATCGTGDAAYRVVGQAPENDQCPSDADRSSTTDHGALCLDIDWVVGGCMDVRSEPKHTTCSTGAVRVLDVKVGTTDVNSCPTGDRGFVYDQRRFVVCVNQL</sequence>
<protein>
    <recommendedName>
        <fullName evidence="4">LppU protein</fullName>
    </recommendedName>
</protein>
<feature type="region of interest" description="Disordered" evidence="1">
    <location>
        <begin position="36"/>
        <end position="88"/>
    </location>
</feature>
<keyword evidence="3" id="KW-1185">Reference proteome</keyword>
<name>A0A5N0E188_9NOCA</name>
<dbReference type="EMBL" id="VXLC01000031">
    <property type="protein sequence ID" value="KAA8881874.1"/>
    <property type="molecule type" value="Genomic_DNA"/>
</dbReference>
<feature type="compositionally biased region" description="Polar residues" evidence="1">
    <location>
        <begin position="53"/>
        <end position="73"/>
    </location>
</feature>
<dbReference type="OrthoDB" id="3701210at2"/>
<dbReference type="AlphaFoldDB" id="A0A5N0E188"/>
<evidence type="ECO:0000313" key="3">
    <source>
        <dbReference type="Proteomes" id="UP000323876"/>
    </source>
</evidence>
<evidence type="ECO:0008006" key="4">
    <source>
        <dbReference type="Google" id="ProtNLM"/>
    </source>
</evidence>
<proteinExistence type="predicted"/>
<dbReference type="RefSeq" id="WP_150407399.1">
    <property type="nucleotide sequence ID" value="NZ_VXLC01000031.1"/>
</dbReference>